<reference evidence="1 2" key="1">
    <citation type="submission" date="2019-03" db="EMBL/GenBank/DDBJ databases">
        <title>Genomic Encyclopedia of Archaeal and Bacterial Type Strains, Phase II (KMG-II): from individual species to whole genera.</title>
        <authorList>
            <person name="Goeker M."/>
        </authorList>
    </citation>
    <scope>NUCLEOTIDE SEQUENCE [LARGE SCALE GENOMIC DNA]</scope>
    <source>
        <strain evidence="1 2">ATCC 25309</strain>
    </source>
</reference>
<dbReference type="RefSeq" id="WP_133793515.1">
    <property type="nucleotide sequence ID" value="NZ_SOCA01000001.1"/>
</dbReference>
<dbReference type="AlphaFoldDB" id="A0A4R7SS65"/>
<name>A0A4R7SS65_9BACT</name>
<keyword evidence="2" id="KW-1185">Reference proteome</keyword>
<dbReference type="OrthoDB" id="9944881at2"/>
<accession>A0A4R7SS65</accession>
<evidence type="ECO:0000313" key="2">
    <source>
        <dbReference type="Proteomes" id="UP000295662"/>
    </source>
</evidence>
<organism evidence="1 2">
    <name type="scientific">Prosthecobacter fusiformis</name>
    <dbReference type="NCBI Taxonomy" id="48464"/>
    <lineage>
        <taxon>Bacteria</taxon>
        <taxon>Pseudomonadati</taxon>
        <taxon>Verrucomicrobiota</taxon>
        <taxon>Verrucomicrobiia</taxon>
        <taxon>Verrucomicrobiales</taxon>
        <taxon>Verrucomicrobiaceae</taxon>
        <taxon>Prosthecobacter</taxon>
    </lineage>
</organism>
<proteinExistence type="predicted"/>
<dbReference type="EMBL" id="SOCA01000001">
    <property type="protein sequence ID" value="TDU81575.1"/>
    <property type="molecule type" value="Genomic_DNA"/>
</dbReference>
<comment type="caution">
    <text evidence="1">The sequence shown here is derived from an EMBL/GenBank/DDBJ whole genome shotgun (WGS) entry which is preliminary data.</text>
</comment>
<dbReference type="Proteomes" id="UP000295662">
    <property type="component" value="Unassembled WGS sequence"/>
</dbReference>
<sequence>MSRHNSRKEEDKRFAMERKREKDTVYFLEFTPKNGGAAGYSTLLDNPWCVRLWKNSMGDADLKEAIRTFETRHGVDLWTEVASGYKVNSFWYS</sequence>
<evidence type="ECO:0000313" key="1">
    <source>
        <dbReference type="EMBL" id="TDU81575.1"/>
    </source>
</evidence>
<gene>
    <name evidence="1" type="ORF">EI77_00885</name>
</gene>
<protein>
    <submittedName>
        <fullName evidence="1">Uncharacterized protein</fullName>
    </submittedName>
</protein>